<organism evidence="3 5">
    <name type="scientific">Xanthomonas perforans</name>
    <dbReference type="NCBI Taxonomy" id="442694"/>
    <lineage>
        <taxon>Bacteria</taxon>
        <taxon>Pseudomonadati</taxon>
        <taxon>Pseudomonadota</taxon>
        <taxon>Gammaproteobacteria</taxon>
        <taxon>Lysobacterales</taxon>
        <taxon>Lysobacteraceae</taxon>
        <taxon>Xanthomonas</taxon>
    </lineage>
</organism>
<feature type="compositionally biased region" description="Polar residues" evidence="1">
    <location>
        <begin position="1"/>
        <end position="33"/>
    </location>
</feature>
<dbReference type="RefSeq" id="WP_033478943.1">
    <property type="nucleotide sequence ID" value="NZ_CP018475.1"/>
</dbReference>
<dbReference type="AlphaFoldDB" id="A0A0G8XML9"/>
<evidence type="ECO:0000313" key="2">
    <source>
        <dbReference type="EMBL" id="KLC08381.1"/>
    </source>
</evidence>
<keyword evidence="4" id="KW-1185">Reference proteome</keyword>
<dbReference type="EMBL" id="JZUY01000034">
    <property type="protein sequence ID" value="KLC08381.1"/>
    <property type="molecule type" value="Genomic_DNA"/>
</dbReference>
<dbReference type="GeneID" id="61779885"/>
<proteinExistence type="predicted"/>
<feature type="region of interest" description="Disordered" evidence="1">
    <location>
        <begin position="1"/>
        <end position="39"/>
    </location>
</feature>
<accession>A0A0G8XML9</accession>
<evidence type="ECO:0008006" key="6">
    <source>
        <dbReference type="Google" id="ProtNLM"/>
    </source>
</evidence>
<reference evidence="2 4" key="1">
    <citation type="submission" date="2015-02" db="EMBL/GenBank/DDBJ databases">
        <title>Whole genome sequencing of multiple isolates of three species of pepper and tomato-infecting xanthomonads reveals genetic diversity in field strains and pinpoints effectors responsible for host specificity.</title>
        <authorList>
            <person name="Schwartz A."/>
            <person name="Dahlbeck D."/>
            <person name="Staskawicz B."/>
            <person name="Bart R."/>
            <person name="Potnis N."/>
            <person name="Minsavage G."/>
            <person name="Timilsina S."/>
            <person name="Goss E."/>
            <person name="Jones J."/>
            <person name="Vallad G."/>
            <person name="Barak J."/>
            <person name="Miller S."/>
            <person name="Ritchie D."/>
            <person name="Martins J.Jr."/>
            <person name="Patane J.S."/>
            <person name="Setubal J.C."/>
        </authorList>
    </citation>
    <scope>NUCLEOTIDE SEQUENCE [LARGE SCALE GENOMIC DNA]</scope>
    <source>
        <strain evidence="2 4">Xp3-15</strain>
    </source>
</reference>
<dbReference type="KEGG" id="xpe:BJD13_23385"/>
<reference evidence="3 5" key="2">
    <citation type="submission" date="2019-11" db="EMBL/GenBank/DDBJ databases">
        <title>Genome-resolved metagenomics to study the prevalence of co-infection and intraspecific heterogeneity among plant pathogen metapopulations.</title>
        <authorList>
            <person name="Newberry E."/>
            <person name="Bhandari R."/>
            <person name="Kemble J."/>
            <person name="Sikora E."/>
            <person name="Potnis N."/>
        </authorList>
    </citation>
    <scope>NUCLEOTIDE SEQUENCE [LARGE SCALE GENOMIC DNA]</scope>
    <source>
        <strain evidence="3">Xp_Tom_Tuscaloosa_18b</strain>
    </source>
</reference>
<gene>
    <name evidence="3" type="ORF">G3W61_12050</name>
    <name evidence="2" type="ORF">XP315_04485</name>
</gene>
<sequence length="541" mass="59524">MPITSTGLSHAVASTSHTEEGQPSQAQASTQLPNPHFVENKRSPVFDRLSALPPTLRQNIVGRLDHRSKARLGSTSRRMAAEIGERTHTLQAPAARRNPIADSSDVDSVFPIHNIARVMAPLCADARQTGDRKLRLKRMENLGSASPEKAAMAREKLQGFLAANPDYNPIADFGEVRSLERLHAAMQLVEHLPSVGDEGCSARARAYFDLAYCIWNLPESERGEAFTTLFAHRDKLPGQAGRAVLEPFIFQLSRLPGGQPGAPLTASERGRAFTTLLAHINALPAQSGLRALEYLAESLVNLPECEAALRAVLQSPLAAHDQVAPEVMEQAEKTGLGALSPHARLLVLALTRLPLPECMNVIVEVAAQQPGPRARAVAILYHQAILKEGENLRYSYKAVAKKLASSMNGRDVLPHLAELSINLPFAQMRLDAHQSLVNACSKFYCDGMSKQERMASHEITASVLMRLTDGLSQLPIEKRFEAAWQLSEQAKSLDPARHRSVLLAIRERADTILPRSVEFRNWCDEILEKLISKRAPGLRFW</sequence>
<evidence type="ECO:0000256" key="1">
    <source>
        <dbReference type="SAM" id="MobiDB-lite"/>
    </source>
</evidence>
<evidence type="ECO:0000313" key="5">
    <source>
        <dbReference type="Proteomes" id="UP000471082"/>
    </source>
</evidence>
<dbReference type="Proteomes" id="UP000471082">
    <property type="component" value="Unassembled WGS sequence"/>
</dbReference>
<protein>
    <recommendedName>
        <fullName evidence="6">F-box domain-containing protein</fullName>
    </recommendedName>
</protein>
<dbReference type="EMBL" id="JAAGYU010000048">
    <property type="protein sequence ID" value="NEL76976.1"/>
    <property type="molecule type" value="Genomic_DNA"/>
</dbReference>
<evidence type="ECO:0000313" key="3">
    <source>
        <dbReference type="EMBL" id="NEL76976.1"/>
    </source>
</evidence>
<evidence type="ECO:0000313" key="4">
    <source>
        <dbReference type="Proteomes" id="UP000035369"/>
    </source>
</evidence>
<name>A0A0G8XML9_XANPE</name>
<comment type="caution">
    <text evidence="3">The sequence shown here is derived from an EMBL/GenBank/DDBJ whole genome shotgun (WGS) entry which is preliminary data.</text>
</comment>
<dbReference type="Proteomes" id="UP000035369">
    <property type="component" value="Unassembled WGS sequence"/>
</dbReference>